<protein>
    <submittedName>
        <fullName evidence="3">Spore coat protein</fullName>
    </submittedName>
</protein>
<dbReference type="SMART" id="SM00972">
    <property type="entry name" value="SCPU"/>
    <property type="match status" value="1"/>
</dbReference>
<keyword evidence="4" id="KW-1185">Reference proteome</keyword>
<feature type="chain" id="PRO_5019327245" evidence="1">
    <location>
        <begin position="25"/>
        <end position="179"/>
    </location>
</feature>
<dbReference type="Proteomes" id="UP000287330">
    <property type="component" value="Unassembled WGS sequence"/>
</dbReference>
<evidence type="ECO:0000256" key="1">
    <source>
        <dbReference type="SAM" id="SignalP"/>
    </source>
</evidence>
<dbReference type="EMBL" id="PIPV01000007">
    <property type="protein sequence ID" value="RUO52510.1"/>
    <property type="molecule type" value="Genomic_DNA"/>
</dbReference>
<evidence type="ECO:0000313" key="4">
    <source>
        <dbReference type="Proteomes" id="UP000287330"/>
    </source>
</evidence>
<evidence type="ECO:0000313" key="3">
    <source>
        <dbReference type="EMBL" id="RUO52510.1"/>
    </source>
</evidence>
<accession>A0A432XUV2</accession>
<dbReference type="InterPro" id="IPR053167">
    <property type="entry name" value="Spore_coat_component"/>
</dbReference>
<keyword evidence="3" id="KW-0167">Capsid protein</keyword>
<reference evidence="4" key="1">
    <citation type="journal article" date="2018" name="Front. Microbiol.">
        <title>Genome-Based Analysis Reveals the Taxonomy and Diversity of the Family Idiomarinaceae.</title>
        <authorList>
            <person name="Liu Y."/>
            <person name="Lai Q."/>
            <person name="Shao Z."/>
        </authorList>
    </citation>
    <scope>NUCLEOTIDE SEQUENCE [LARGE SCALE GENOMIC DNA]</scope>
    <source>
        <strain evidence="4">F23</strain>
    </source>
</reference>
<dbReference type="OrthoDB" id="129846at2"/>
<feature type="signal peptide" evidence="1">
    <location>
        <begin position="1"/>
        <end position="24"/>
    </location>
</feature>
<name>A0A432XUV2_9GAMM</name>
<comment type="caution">
    <text evidence="3">The sequence shown here is derived from an EMBL/GenBank/DDBJ whole genome shotgun (WGS) entry which is preliminary data.</text>
</comment>
<dbReference type="Pfam" id="PF05229">
    <property type="entry name" value="SCPU"/>
    <property type="match status" value="1"/>
</dbReference>
<organism evidence="3 4">
    <name type="scientific">Idiomarina fontislapidosi</name>
    <dbReference type="NCBI Taxonomy" id="263723"/>
    <lineage>
        <taxon>Bacteria</taxon>
        <taxon>Pseudomonadati</taxon>
        <taxon>Pseudomonadota</taxon>
        <taxon>Gammaproteobacteria</taxon>
        <taxon>Alteromonadales</taxon>
        <taxon>Idiomarinaceae</taxon>
        <taxon>Idiomarina</taxon>
    </lineage>
</organism>
<sequence length="179" mass="18589">MFSNKPMYTLLAAVSFCSVGAVNAQQVTGTMSVTLIVEETCVVDNLDTSGGSNDFGVLDFGTVTDLAMAVDATGGGAAGTGIQMTCSDGLAYQIGINNGSNESGSVRNMFNAINSELIGYEVYQDAARTTRWGDVNSGEELSTNGTGTQQNYVVYGRVPSAVAPSTGTYSDTLTVTVLW</sequence>
<feature type="domain" description="Spore coat protein U/FanG" evidence="2">
    <location>
        <begin position="28"/>
        <end position="176"/>
    </location>
</feature>
<evidence type="ECO:0000259" key="2">
    <source>
        <dbReference type="Pfam" id="PF05229"/>
    </source>
</evidence>
<gene>
    <name evidence="3" type="ORF">CWE25_09280</name>
</gene>
<dbReference type="PANTHER" id="PTHR37089">
    <property type="entry name" value="PROTEIN U-RELATED"/>
    <property type="match status" value="1"/>
</dbReference>
<dbReference type="InterPro" id="IPR007893">
    <property type="entry name" value="Spore_coat_U/FanG"/>
</dbReference>
<dbReference type="RefSeq" id="WP_110575062.1">
    <property type="nucleotide sequence ID" value="NZ_PIPV01000007.1"/>
</dbReference>
<keyword evidence="3" id="KW-0946">Virion</keyword>
<dbReference type="AlphaFoldDB" id="A0A432XUV2"/>
<keyword evidence="1" id="KW-0732">Signal</keyword>
<proteinExistence type="predicted"/>